<dbReference type="Proteomes" id="UP000251144">
    <property type="component" value="Unassembled WGS sequence"/>
</dbReference>
<evidence type="ECO:0008006" key="3">
    <source>
        <dbReference type="Google" id="ProtNLM"/>
    </source>
</evidence>
<dbReference type="AlphaFoldDB" id="A0A329U3C0"/>
<dbReference type="RefSeq" id="WP_158400059.1">
    <property type="nucleotide sequence ID" value="NZ_PRLB01000001.1"/>
</dbReference>
<evidence type="ECO:0000313" key="2">
    <source>
        <dbReference type="Proteomes" id="UP000251144"/>
    </source>
</evidence>
<comment type="caution">
    <text evidence="1">The sequence shown here is derived from an EMBL/GenBank/DDBJ whole genome shotgun (WGS) entry which is preliminary data.</text>
</comment>
<dbReference type="InterPro" id="IPR016181">
    <property type="entry name" value="Acyl_CoA_acyltransferase"/>
</dbReference>
<dbReference type="SUPFAM" id="SSF55729">
    <property type="entry name" value="Acyl-CoA N-acyltransferases (Nat)"/>
    <property type="match status" value="1"/>
</dbReference>
<gene>
    <name evidence="1" type="ORF">C4N26_01690</name>
</gene>
<evidence type="ECO:0000313" key="1">
    <source>
        <dbReference type="EMBL" id="RAW55730.1"/>
    </source>
</evidence>
<proteinExistence type="predicted"/>
<accession>A0A329U3C0</accession>
<reference evidence="1 2" key="1">
    <citation type="submission" date="2018-02" db="EMBL/GenBank/DDBJ databases">
        <title>Complete genome sequencing of Faecalibacterium prausnitzii strains isolated from the human gut.</title>
        <authorList>
            <person name="Fitzgerald B.C."/>
            <person name="Shkoporov A.N."/>
            <person name="Ross P.R."/>
            <person name="Hill C."/>
        </authorList>
    </citation>
    <scope>NUCLEOTIDE SEQUENCE [LARGE SCALE GENOMIC DNA]</scope>
    <source>
        <strain evidence="1 2">APC942/32-1</strain>
    </source>
</reference>
<organism evidence="1 2">
    <name type="scientific">Faecalibacterium prausnitzii</name>
    <dbReference type="NCBI Taxonomy" id="853"/>
    <lineage>
        <taxon>Bacteria</taxon>
        <taxon>Bacillati</taxon>
        <taxon>Bacillota</taxon>
        <taxon>Clostridia</taxon>
        <taxon>Eubacteriales</taxon>
        <taxon>Oscillospiraceae</taxon>
        <taxon>Faecalibacterium</taxon>
    </lineage>
</organism>
<dbReference type="InterPro" id="IPR053780">
    <property type="entry name" value="Gp66-like"/>
</dbReference>
<dbReference type="NCBIfam" id="NF045478">
    <property type="entry name" value="XF1762_fam"/>
    <property type="match status" value="1"/>
</dbReference>
<dbReference type="EMBL" id="PRLB01000001">
    <property type="protein sequence ID" value="RAW55730.1"/>
    <property type="molecule type" value="Genomic_DNA"/>
</dbReference>
<name>A0A329U3C0_9FIRM</name>
<dbReference type="OrthoDB" id="1653618at2"/>
<protein>
    <recommendedName>
        <fullName evidence="3">N-acetyltransferase domain-containing protein</fullName>
    </recommendedName>
</protein>
<sequence length="162" mass="17963">MLRLRPISLRDANEYVRKYHRHHKPVAGHKFSIGCEADGELVGVIIAGRPVSRYLDDGFTLEVTRLCTNGAKNACSFLYGAAARVAAAMGYKRIITYTLESENGASLRASGWICQGKAGGLRWTGKRQPKEDQYPAQMKLRYEKQLRKEETVNGICSGPEGS</sequence>